<dbReference type="EMBL" id="JAVRHX010000006">
    <property type="protein sequence ID" value="MDT0596377.1"/>
    <property type="molecule type" value="Genomic_DNA"/>
</dbReference>
<name>A0ABU2ZY86_9ALTE</name>
<dbReference type="PANTHER" id="PTHR42742:SF3">
    <property type="entry name" value="FRUCTOKINASE"/>
    <property type="match status" value="1"/>
</dbReference>
<dbReference type="Proteomes" id="UP001253545">
    <property type="component" value="Unassembled WGS sequence"/>
</dbReference>
<proteinExistence type="predicted"/>
<dbReference type="InterPro" id="IPR043129">
    <property type="entry name" value="ATPase_NBD"/>
</dbReference>
<comment type="cofactor">
    <cofactor evidence="1">
        <name>Mg(2+)</name>
        <dbReference type="ChEBI" id="CHEBI:18420"/>
    </cofactor>
</comment>
<keyword evidence="4" id="KW-0460">Magnesium</keyword>
<evidence type="ECO:0000256" key="6">
    <source>
        <dbReference type="ARBA" id="ARBA00038887"/>
    </source>
</evidence>
<dbReference type="InterPro" id="IPR051804">
    <property type="entry name" value="Carb_Metab_Reg_Kinase/Isom"/>
</dbReference>
<dbReference type="PANTHER" id="PTHR42742">
    <property type="entry name" value="TRANSCRIPTIONAL REPRESSOR MPRA"/>
    <property type="match status" value="1"/>
</dbReference>
<dbReference type="SUPFAM" id="SSF53067">
    <property type="entry name" value="Actin-like ATPase domain"/>
    <property type="match status" value="1"/>
</dbReference>
<evidence type="ECO:0000256" key="1">
    <source>
        <dbReference type="ARBA" id="ARBA00001946"/>
    </source>
</evidence>
<dbReference type="Gene3D" id="3.30.420.40">
    <property type="match status" value="2"/>
</dbReference>
<evidence type="ECO:0000256" key="5">
    <source>
        <dbReference type="ARBA" id="ARBA00023277"/>
    </source>
</evidence>
<organism evidence="8 9">
    <name type="scientific">Glaciecola petra</name>
    <dbReference type="NCBI Taxonomy" id="3075602"/>
    <lineage>
        <taxon>Bacteria</taxon>
        <taxon>Pseudomonadati</taxon>
        <taxon>Pseudomonadota</taxon>
        <taxon>Gammaproteobacteria</taxon>
        <taxon>Alteromonadales</taxon>
        <taxon>Alteromonadaceae</taxon>
        <taxon>Glaciecola</taxon>
    </lineage>
</organism>
<dbReference type="InterPro" id="IPR049874">
    <property type="entry name" value="ROK_cs"/>
</dbReference>
<evidence type="ECO:0000313" key="9">
    <source>
        <dbReference type="Proteomes" id="UP001253545"/>
    </source>
</evidence>
<dbReference type="EC" id="2.7.1.4" evidence="6"/>
<keyword evidence="2" id="KW-0479">Metal-binding</keyword>
<evidence type="ECO:0000256" key="4">
    <source>
        <dbReference type="ARBA" id="ARBA00022842"/>
    </source>
</evidence>
<dbReference type="PROSITE" id="PS01125">
    <property type="entry name" value="ROK"/>
    <property type="match status" value="1"/>
</dbReference>
<evidence type="ECO:0000256" key="2">
    <source>
        <dbReference type="ARBA" id="ARBA00022723"/>
    </source>
</evidence>
<dbReference type="InterPro" id="IPR000600">
    <property type="entry name" value="ROK"/>
</dbReference>
<dbReference type="Pfam" id="PF00480">
    <property type="entry name" value="ROK"/>
    <property type="match status" value="1"/>
</dbReference>
<keyword evidence="3" id="KW-0862">Zinc</keyword>
<sequence length="293" mass="31020">MTKYYAVIEAGGTKFRCAVINDKKQIVEECRVPTRMPKDTLADVLMFFKREKVNVGKYSALGIASFGPLDLDITSPTFGFITKTPKSGWTGTSLAVPLAQSLDCPVALDTDVNGAAIAEHMWGAGQRKSVVIYITVGTGIGGGVVIDGKPLHGLIHPEIGHTLIPGHPSISGVCPFHSNCAEGLGSGAALNEIWGQPAETLAPEHQAWDIEAHILSQLSHNLLVCYSPQKIIFGGGLFANEQLIDSIITKTERSLANYLSLPESISLNDVIVPTGLGQESGILGAFALAQSCA</sequence>
<keyword evidence="9" id="KW-1185">Reference proteome</keyword>
<comment type="catalytic activity">
    <reaction evidence="7">
        <text>D-fructose + ATP = D-fructose 6-phosphate + ADP + H(+)</text>
        <dbReference type="Rhea" id="RHEA:16125"/>
        <dbReference type="ChEBI" id="CHEBI:15378"/>
        <dbReference type="ChEBI" id="CHEBI:30616"/>
        <dbReference type="ChEBI" id="CHEBI:37721"/>
        <dbReference type="ChEBI" id="CHEBI:61527"/>
        <dbReference type="ChEBI" id="CHEBI:456216"/>
        <dbReference type="EC" id="2.7.1.4"/>
    </reaction>
</comment>
<accession>A0ABU2ZY86</accession>
<dbReference type="CDD" id="cd24067">
    <property type="entry name" value="ASKHA_NBD_ROK_BsFRK-like"/>
    <property type="match status" value="1"/>
</dbReference>
<dbReference type="RefSeq" id="WP_311369899.1">
    <property type="nucleotide sequence ID" value="NZ_JAVRHX010000006.1"/>
</dbReference>
<evidence type="ECO:0000256" key="3">
    <source>
        <dbReference type="ARBA" id="ARBA00022833"/>
    </source>
</evidence>
<keyword evidence="5" id="KW-0119">Carbohydrate metabolism</keyword>
<protein>
    <recommendedName>
        <fullName evidence="6">fructokinase</fullName>
        <ecNumber evidence="6">2.7.1.4</ecNumber>
    </recommendedName>
</protein>
<evidence type="ECO:0000313" key="8">
    <source>
        <dbReference type="EMBL" id="MDT0596377.1"/>
    </source>
</evidence>
<evidence type="ECO:0000256" key="7">
    <source>
        <dbReference type="ARBA" id="ARBA00048451"/>
    </source>
</evidence>
<comment type="caution">
    <text evidence="8">The sequence shown here is derived from an EMBL/GenBank/DDBJ whole genome shotgun (WGS) entry which is preliminary data.</text>
</comment>
<reference evidence="8 9" key="1">
    <citation type="submission" date="2023-09" db="EMBL/GenBank/DDBJ databases">
        <authorList>
            <person name="Rey-Velasco X."/>
        </authorList>
    </citation>
    <scope>NUCLEOTIDE SEQUENCE [LARGE SCALE GENOMIC DNA]</scope>
    <source>
        <strain evidence="8 9">P117</strain>
    </source>
</reference>
<gene>
    <name evidence="8" type="ORF">RM552_16095</name>
</gene>